<gene>
    <name evidence="9" type="ORF">GX51_02905</name>
</gene>
<evidence type="ECO:0000256" key="2">
    <source>
        <dbReference type="ARBA" id="ARBA00022723"/>
    </source>
</evidence>
<keyword evidence="3" id="KW-0805">Transcription regulation</keyword>
<feature type="compositionally biased region" description="Basic and acidic residues" evidence="7">
    <location>
        <begin position="288"/>
        <end position="301"/>
    </location>
</feature>
<evidence type="ECO:0000259" key="8">
    <source>
        <dbReference type="PROSITE" id="PS50048"/>
    </source>
</evidence>
<reference evidence="9 10" key="1">
    <citation type="submission" date="2017-10" db="EMBL/GenBank/DDBJ databases">
        <title>Comparative genomics in systemic dimorphic fungi from Ajellomycetaceae.</title>
        <authorList>
            <person name="Munoz J.F."/>
            <person name="Mcewen J.G."/>
            <person name="Clay O.K."/>
            <person name="Cuomo C.A."/>
        </authorList>
    </citation>
    <scope>NUCLEOTIDE SEQUENCE [LARGE SCALE GENOMIC DNA]</scope>
    <source>
        <strain evidence="9 10">UAMH130</strain>
    </source>
</reference>
<feature type="region of interest" description="Disordered" evidence="7">
    <location>
        <begin position="783"/>
        <end position="888"/>
    </location>
</feature>
<keyword evidence="6" id="KW-0539">Nucleus</keyword>
<dbReference type="AlphaFoldDB" id="A0A2B7X912"/>
<feature type="compositionally biased region" description="Basic and acidic residues" evidence="7">
    <location>
        <begin position="50"/>
        <end position="71"/>
    </location>
</feature>
<evidence type="ECO:0000256" key="5">
    <source>
        <dbReference type="ARBA" id="ARBA00023163"/>
    </source>
</evidence>
<feature type="compositionally biased region" description="Pro residues" evidence="7">
    <location>
        <begin position="821"/>
        <end position="839"/>
    </location>
</feature>
<feature type="region of interest" description="Disordered" evidence="7">
    <location>
        <begin position="141"/>
        <end position="160"/>
    </location>
</feature>
<keyword evidence="4" id="KW-0238">DNA-binding</keyword>
<dbReference type="Gene3D" id="4.10.240.10">
    <property type="entry name" value="Zn(2)-C6 fungal-type DNA-binding domain"/>
    <property type="match status" value="1"/>
</dbReference>
<name>A0A2B7X912_9EURO</name>
<dbReference type="PROSITE" id="PS50048">
    <property type="entry name" value="ZN2_CY6_FUNGAL_2"/>
    <property type="match status" value="1"/>
</dbReference>
<dbReference type="InterPro" id="IPR001138">
    <property type="entry name" value="Zn2Cys6_DnaBD"/>
</dbReference>
<feature type="compositionally biased region" description="Polar residues" evidence="7">
    <location>
        <begin position="141"/>
        <end position="157"/>
    </location>
</feature>
<dbReference type="STRING" id="2060905.A0A2B7X912"/>
<dbReference type="InterPro" id="IPR007219">
    <property type="entry name" value="XnlR_reg_dom"/>
</dbReference>
<feature type="region of interest" description="Disordered" evidence="7">
    <location>
        <begin position="667"/>
        <end position="698"/>
    </location>
</feature>
<dbReference type="EMBL" id="PDNC01000029">
    <property type="protein sequence ID" value="PGH05566.1"/>
    <property type="molecule type" value="Genomic_DNA"/>
</dbReference>
<feature type="region of interest" description="Disordered" evidence="7">
    <location>
        <begin position="384"/>
        <end position="407"/>
    </location>
</feature>
<dbReference type="SUPFAM" id="SSF57701">
    <property type="entry name" value="Zn2/Cys6 DNA-binding domain"/>
    <property type="match status" value="1"/>
</dbReference>
<proteinExistence type="predicted"/>
<dbReference type="CDD" id="cd12148">
    <property type="entry name" value="fungal_TF_MHR"/>
    <property type="match status" value="1"/>
</dbReference>
<dbReference type="InterPro" id="IPR050815">
    <property type="entry name" value="TF_fung"/>
</dbReference>
<dbReference type="GO" id="GO:0006351">
    <property type="term" value="P:DNA-templated transcription"/>
    <property type="evidence" value="ECO:0007669"/>
    <property type="project" value="InterPro"/>
</dbReference>
<dbReference type="PANTHER" id="PTHR47338">
    <property type="entry name" value="ZN(II)2CYS6 TRANSCRIPTION FACTOR (EUROFUNG)-RELATED"/>
    <property type="match status" value="1"/>
</dbReference>
<keyword evidence="5" id="KW-0804">Transcription</keyword>
<feature type="domain" description="Zn(2)-C6 fungal-type" evidence="8">
    <location>
        <begin position="6"/>
        <end position="38"/>
    </location>
</feature>
<dbReference type="InterPro" id="IPR036864">
    <property type="entry name" value="Zn2-C6_fun-type_DNA-bd_sf"/>
</dbReference>
<comment type="subcellular location">
    <subcellularLocation>
        <location evidence="1">Nucleus</location>
    </subcellularLocation>
</comment>
<dbReference type="SMART" id="SM00906">
    <property type="entry name" value="Fungal_trans"/>
    <property type="match status" value="1"/>
</dbReference>
<evidence type="ECO:0000256" key="7">
    <source>
        <dbReference type="SAM" id="MobiDB-lite"/>
    </source>
</evidence>
<feature type="compositionally biased region" description="Low complexity" evidence="7">
    <location>
        <begin position="954"/>
        <end position="971"/>
    </location>
</feature>
<feature type="region of interest" description="Disordered" evidence="7">
    <location>
        <begin position="932"/>
        <end position="971"/>
    </location>
</feature>
<dbReference type="Pfam" id="PF04082">
    <property type="entry name" value="Fungal_trans"/>
    <property type="match status" value="1"/>
</dbReference>
<evidence type="ECO:0000313" key="10">
    <source>
        <dbReference type="Proteomes" id="UP000224080"/>
    </source>
</evidence>
<feature type="region of interest" description="Disordered" evidence="7">
    <location>
        <begin position="267"/>
        <end position="301"/>
    </location>
</feature>
<feature type="compositionally biased region" description="Basic and acidic residues" evidence="7">
    <location>
        <begin position="671"/>
        <end position="685"/>
    </location>
</feature>
<dbReference type="Pfam" id="PF00172">
    <property type="entry name" value="Zn_clus"/>
    <property type="match status" value="1"/>
</dbReference>
<dbReference type="GO" id="GO:0005634">
    <property type="term" value="C:nucleus"/>
    <property type="evidence" value="ECO:0007669"/>
    <property type="project" value="UniProtKB-SubCell"/>
</dbReference>
<keyword evidence="10" id="KW-1185">Reference proteome</keyword>
<dbReference type="GO" id="GO:0008270">
    <property type="term" value="F:zinc ion binding"/>
    <property type="evidence" value="ECO:0007669"/>
    <property type="project" value="InterPro"/>
</dbReference>
<dbReference type="PANTHER" id="PTHR47338:SF5">
    <property type="entry name" value="ZN(II)2CYS6 TRANSCRIPTION FACTOR (EUROFUNG)"/>
    <property type="match status" value="1"/>
</dbReference>
<feature type="compositionally biased region" description="Basic and acidic residues" evidence="7">
    <location>
        <begin position="801"/>
        <end position="817"/>
    </location>
</feature>
<protein>
    <recommendedName>
        <fullName evidence="8">Zn(2)-C6 fungal-type domain-containing protein</fullName>
    </recommendedName>
</protein>
<dbReference type="PROSITE" id="PS00463">
    <property type="entry name" value="ZN2_CY6_FUNGAL_1"/>
    <property type="match status" value="1"/>
</dbReference>
<dbReference type="SMART" id="SM00066">
    <property type="entry name" value="GAL4"/>
    <property type="match status" value="1"/>
</dbReference>
<evidence type="ECO:0000256" key="6">
    <source>
        <dbReference type="ARBA" id="ARBA00023242"/>
    </source>
</evidence>
<evidence type="ECO:0000256" key="3">
    <source>
        <dbReference type="ARBA" id="ARBA00023015"/>
    </source>
</evidence>
<dbReference type="CDD" id="cd00067">
    <property type="entry name" value="GAL4"/>
    <property type="match status" value="1"/>
</dbReference>
<evidence type="ECO:0000256" key="1">
    <source>
        <dbReference type="ARBA" id="ARBA00004123"/>
    </source>
</evidence>
<dbReference type="GO" id="GO:0000981">
    <property type="term" value="F:DNA-binding transcription factor activity, RNA polymerase II-specific"/>
    <property type="evidence" value="ECO:0007669"/>
    <property type="project" value="InterPro"/>
</dbReference>
<dbReference type="GO" id="GO:0003677">
    <property type="term" value="F:DNA binding"/>
    <property type="evidence" value="ECO:0007669"/>
    <property type="project" value="UniProtKB-KW"/>
</dbReference>
<keyword evidence="2" id="KW-0479">Metal-binding</keyword>
<dbReference type="OrthoDB" id="5370478at2759"/>
<organism evidence="9 10">
    <name type="scientific">Blastomyces parvus</name>
    <dbReference type="NCBI Taxonomy" id="2060905"/>
    <lineage>
        <taxon>Eukaryota</taxon>
        <taxon>Fungi</taxon>
        <taxon>Dikarya</taxon>
        <taxon>Ascomycota</taxon>
        <taxon>Pezizomycotina</taxon>
        <taxon>Eurotiomycetes</taxon>
        <taxon>Eurotiomycetidae</taxon>
        <taxon>Onygenales</taxon>
        <taxon>Ajellomycetaceae</taxon>
        <taxon>Blastomyces</taxon>
    </lineage>
</organism>
<sequence length="1018" mass="111567">MRSSIACSRCRRSKIKCVNAGIDTTCRACESSGRECAYPTPAPGGGGGGTKRDIMATGDGDDRNGEWDSPKRQRSRKSTNAVSAGAKDAALKPTSHILDSSVLTVKVWESLFDLFQLHFSTILPFLHPTFLAQIRQLSANSAQQDGQPSGDHSQSPGPASEASPLILLGVLALTARFHPQLTHYHSPPSPVAPCNPLVASDFYANALRSRLAGTDGVDLTSTDISRVQALLMLSLHEWGMCRGKNAWVYLGMAIRLAQVMGLAFEPANDQSPSRKTSTSSSGMFNAEVDQRDQRDHNSDDVIEQETRRRTFWSCLMLDRYLSNGKYRPRMVKVQDVEIQLPSYNAFAFGERVKTSRLHDGSQPRSQSYDQRGLQIPSFRHSMGGYGDDSKLRPSAPSDLKQWSSTSHRSEVTENGIDRWEVGAEECVLSRLIRMVRIWGSIAKWSSSGNRRIDQYPPWHPESRFSSLRQLLVEFQDGLSRNLQYTQRNTDTHITIKNNLAPYSLIHILYFLSVIVLHRAYLPFLPLRCPDPQGPLDEPCFPPDKYLVPEGFWRESARDLFKAARQLMELVKMCQERGVLMETPVVGFAIYNAAFIGIYAAHFNQMDQEGYLCSKPGSTDVIPGLGCQGQVDVRRAIEILGEMRPRLKMATGWFRTLHRVHGYFSKARRDSKRSSRHSDMAPENDIRTSNGRPYGVREMGHTGSFDELKLLDKVLVDLGNAEDQVAEINGPDEDGTAASANLVERGGAASEVGSTAVKSESADGLDSHADGVVGAARRESWVPVNSLNSPGHAPPPPPSSGSEHDNSISRPRPLENDRWTSLPPPQPQSYPLPSLQPPHTIPSSTAPHNNPPPSLTSPGSYASSTPTSTTAPPPNPQQLPAPSSNRLQPLQPWITSRQPAPAPYSQSLPPISAAAAQHCFPMPMSMSMPPLPGAPPPFHLNPPRLDAPPRPYSASSRENIGGSNSNSSSSPGWLSCLGGDDVLIFIEGSSQDQWPCSMAGSSRGLASGWLRTVWCEQGQ</sequence>
<feature type="region of interest" description="Disordered" evidence="7">
    <location>
        <begin position="33"/>
        <end position="87"/>
    </location>
</feature>
<dbReference type="Proteomes" id="UP000224080">
    <property type="component" value="Unassembled WGS sequence"/>
</dbReference>
<feature type="compositionally biased region" description="Low complexity" evidence="7">
    <location>
        <begin position="855"/>
        <end position="869"/>
    </location>
</feature>
<accession>A0A2B7X912</accession>
<feature type="compositionally biased region" description="Low complexity" evidence="7">
    <location>
        <begin position="271"/>
        <end position="281"/>
    </location>
</feature>
<evidence type="ECO:0000313" key="9">
    <source>
        <dbReference type="EMBL" id="PGH05566.1"/>
    </source>
</evidence>
<evidence type="ECO:0000256" key="4">
    <source>
        <dbReference type="ARBA" id="ARBA00023125"/>
    </source>
</evidence>
<feature type="compositionally biased region" description="Pro residues" evidence="7">
    <location>
        <begin position="932"/>
        <end position="950"/>
    </location>
</feature>
<comment type="caution">
    <text evidence="9">The sequence shown here is derived from an EMBL/GenBank/DDBJ whole genome shotgun (WGS) entry which is preliminary data.</text>
</comment>